<organism evidence="1 2">
    <name type="scientific">Haloferula helveola</name>
    <dbReference type="NCBI Taxonomy" id="490095"/>
    <lineage>
        <taxon>Bacteria</taxon>
        <taxon>Pseudomonadati</taxon>
        <taxon>Verrucomicrobiota</taxon>
        <taxon>Verrucomicrobiia</taxon>
        <taxon>Verrucomicrobiales</taxon>
        <taxon>Verrucomicrobiaceae</taxon>
        <taxon>Haloferula</taxon>
    </lineage>
</organism>
<dbReference type="EMBL" id="AP024702">
    <property type="protein sequence ID" value="BCX46140.1"/>
    <property type="molecule type" value="Genomic_DNA"/>
</dbReference>
<dbReference type="InterPro" id="IPR015797">
    <property type="entry name" value="NUDIX_hydrolase-like_dom_sf"/>
</dbReference>
<dbReference type="SUPFAM" id="SSF55811">
    <property type="entry name" value="Nudix"/>
    <property type="match status" value="1"/>
</dbReference>
<name>A0ABM7R6K5_9BACT</name>
<evidence type="ECO:0000313" key="2">
    <source>
        <dbReference type="Proteomes" id="UP001374893"/>
    </source>
</evidence>
<dbReference type="Gene3D" id="3.90.79.10">
    <property type="entry name" value="Nucleoside Triphosphate Pyrophosphohydrolase"/>
    <property type="match status" value="1"/>
</dbReference>
<evidence type="ECO:0000313" key="1">
    <source>
        <dbReference type="EMBL" id="BCX46140.1"/>
    </source>
</evidence>
<keyword evidence="2" id="KW-1185">Reference proteome</keyword>
<reference evidence="1 2" key="1">
    <citation type="submission" date="2021-06" db="EMBL/GenBank/DDBJ databases">
        <title>Complete genome of Haloferula helveola possessing various polysaccharide degrading enzymes.</title>
        <authorList>
            <person name="Takami H."/>
            <person name="Huang C."/>
            <person name="Hamasaki K."/>
        </authorList>
    </citation>
    <scope>NUCLEOTIDE SEQUENCE [LARGE SCALE GENOMIC DNA]</scope>
    <source>
        <strain evidence="1 2">CN-1</strain>
    </source>
</reference>
<accession>A0ABM7R6K5</accession>
<protein>
    <submittedName>
        <fullName evidence="1">Phosphoesterase</fullName>
    </submittedName>
</protein>
<sequence length="217" mass="24075">MSFRTWNRSFRGMSKYAGEEVLVVPRSLFDELGAFEGIRTEGLDGAIARLLDPTSHFFMDRAAAEDDPTHKQLIPYCVIRCGTRVLNYTRGKSGGESRLHALRSVGVGGHINPVDTGGGKTGPDAYQAAVERELEEELRFDVPHTNRIIALLNDDTNPVGQVHLGVVHLIEIESDAIHSNEDALADLTFTELEELNGPMFDRLETWSQFCVRHLAEG</sequence>
<gene>
    <name evidence="1" type="ORF">HAHE_00480</name>
</gene>
<dbReference type="Proteomes" id="UP001374893">
    <property type="component" value="Chromosome"/>
</dbReference>
<proteinExistence type="predicted"/>